<dbReference type="InterPro" id="IPR036097">
    <property type="entry name" value="HisK_dim/P_sf"/>
</dbReference>
<feature type="transmembrane region" description="Helical" evidence="5">
    <location>
        <begin position="309"/>
        <end position="326"/>
    </location>
</feature>
<dbReference type="InterPro" id="IPR004358">
    <property type="entry name" value="Sig_transdc_His_kin-like_C"/>
</dbReference>
<accession>A0A0H4PAV7</accession>
<dbReference type="AlphaFoldDB" id="A0A0H4PAV7"/>
<dbReference type="InterPro" id="IPR003661">
    <property type="entry name" value="HisK_dim/P_dom"/>
</dbReference>
<dbReference type="Gene3D" id="1.10.287.130">
    <property type="match status" value="1"/>
</dbReference>
<feature type="transmembrane region" description="Helical" evidence="5">
    <location>
        <begin position="7"/>
        <end position="29"/>
    </location>
</feature>
<evidence type="ECO:0000256" key="5">
    <source>
        <dbReference type="SAM" id="Phobius"/>
    </source>
</evidence>
<name>A0A0H4PAV7_9BACT</name>
<keyword evidence="7" id="KW-0418">Kinase</keyword>
<dbReference type="PANTHER" id="PTHR43065">
    <property type="entry name" value="SENSOR HISTIDINE KINASE"/>
    <property type="match status" value="1"/>
</dbReference>
<feature type="coiled-coil region" evidence="4">
    <location>
        <begin position="420"/>
        <end position="447"/>
    </location>
</feature>
<feature type="transmembrane region" description="Helical" evidence="5">
    <location>
        <begin position="180"/>
        <end position="200"/>
    </location>
</feature>
<dbReference type="PANTHER" id="PTHR43065:SF50">
    <property type="entry name" value="HISTIDINE KINASE"/>
    <property type="match status" value="1"/>
</dbReference>
<evidence type="ECO:0000256" key="3">
    <source>
        <dbReference type="ARBA" id="ARBA00022553"/>
    </source>
</evidence>
<keyword evidence="3" id="KW-0597">Phosphoprotein</keyword>
<proteinExistence type="predicted"/>
<comment type="catalytic activity">
    <reaction evidence="1">
        <text>ATP + protein L-histidine = ADP + protein N-phospho-L-histidine.</text>
        <dbReference type="EC" id="2.7.13.3"/>
    </reaction>
</comment>
<dbReference type="KEGG" id="camu:CA2015_0817"/>
<feature type="domain" description="Histidine kinase" evidence="6">
    <location>
        <begin position="459"/>
        <end position="709"/>
    </location>
</feature>
<dbReference type="RefSeq" id="WP_048640733.1">
    <property type="nucleotide sequence ID" value="NZ_CP012040.1"/>
</dbReference>
<keyword evidence="8" id="KW-1185">Reference proteome</keyword>
<feature type="transmembrane region" description="Helical" evidence="5">
    <location>
        <begin position="280"/>
        <end position="297"/>
    </location>
</feature>
<protein>
    <recommendedName>
        <fullName evidence="2">histidine kinase</fullName>
        <ecNumber evidence="2">2.7.13.3</ecNumber>
    </recommendedName>
</protein>
<keyword evidence="4" id="KW-0175">Coiled coil</keyword>
<dbReference type="CDD" id="cd00082">
    <property type="entry name" value="HisKA"/>
    <property type="match status" value="1"/>
</dbReference>
<dbReference type="SUPFAM" id="SSF47384">
    <property type="entry name" value="Homodimeric domain of signal transducing histidine kinase"/>
    <property type="match status" value="1"/>
</dbReference>
<dbReference type="SUPFAM" id="SSF55874">
    <property type="entry name" value="ATPase domain of HSP90 chaperone/DNA topoisomerase II/histidine kinase"/>
    <property type="match status" value="1"/>
</dbReference>
<dbReference type="GO" id="GO:0000155">
    <property type="term" value="F:phosphorelay sensor kinase activity"/>
    <property type="evidence" value="ECO:0007669"/>
    <property type="project" value="InterPro"/>
</dbReference>
<dbReference type="STRING" id="320787.CA2015_0817"/>
<reference evidence="7 8" key="1">
    <citation type="submission" date="2015-07" db="EMBL/GenBank/DDBJ databases">
        <authorList>
            <person name="Kim K.M."/>
        </authorList>
    </citation>
    <scope>NUCLEOTIDE SEQUENCE [LARGE SCALE GENOMIC DNA]</scope>
    <source>
        <strain evidence="7 8">KCTC 12363</strain>
    </source>
</reference>
<dbReference type="Proteomes" id="UP000036520">
    <property type="component" value="Chromosome"/>
</dbReference>
<dbReference type="PROSITE" id="PS50109">
    <property type="entry name" value="HIS_KIN"/>
    <property type="match status" value="1"/>
</dbReference>
<feature type="transmembrane region" description="Helical" evidence="5">
    <location>
        <begin position="333"/>
        <end position="352"/>
    </location>
</feature>
<evidence type="ECO:0000256" key="4">
    <source>
        <dbReference type="SAM" id="Coils"/>
    </source>
</evidence>
<keyword evidence="5" id="KW-1133">Transmembrane helix</keyword>
<keyword evidence="7" id="KW-0808">Transferase</keyword>
<dbReference type="Gene3D" id="3.30.565.10">
    <property type="entry name" value="Histidine kinase-like ATPase, C-terminal domain"/>
    <property type="match status" value="1"/>
</dbReference>
<dbReference type="InterPro" id="IPR011623">
    <property type="entry name" value="7TMR_DISM_rcpt_extracell_dom1"/>
</dbReference>
<evidence type="ECO:0000256" key="2">
    <source>
        <dbReference type="ARBA" id="ARBA00012438"/>
    </source>
</evidence>
<evidence type="ECO:0000313" key="8">
    <source>
        <dbReference type="Proteomes" id="UP000036520"/>
    </source>
</evidence>
<keyword evidence="5" id="KW-0812">Transmembrane</keyword>
<dbReference type="EC" id="2.7.13.3" evidence="2"/>
<sequence length="713" mass="81446">MKNNKSYFKYAALTIILFMVVILPIIYFLGMLRQSDDLRFNNFTYFLGDNDSIEDTLLPDDFSSTAIGGMDLGVIDKDLFVKIDLKDFSDLKKDSVYVLEISNPSFRVVELFRFDTQGKLVSQEMAGIVEGNQTLINPNPYFNIDLGSDLSSSLVLRVESKVPLKFEAFLYPYSSFFQNYSLRLIIVSAYFGIMVALFLYNLILYFSVKDRVYLFYCFYILFIALAQLSISGHSFFLLQENVFLYEISIIGFTALSSIFVIPFIQLFLKTDVYVPKYEKYLFLIPLSYVITLVLRLMGMIEISYSMMDLNGLILSICFFTIGIIAAKRGFRSAYFFLLAWSFLLIGLVVYILHNLMIINLGSYANAPLLAGTAIEALLLSFALADKINILKKEKEVEQMDKLEAVKENERLIKEQNVYLEEMVKSRTEELELTLKNLQNTQTQLVNQEKMASLGQLTAGIAHEINNPINFVSSNISPLKRDLKDILELMDVYREKGKMEFTEETKEEIEEMEEDIEFEYVLEEVEQLLNGMEDGARRTVEIVRGLKLFSRVDEQDVKEVDLREGLDSTLILLNSTINGRIKLNKNYEEVPMVECLAGKINQVFMNIISNAIHALLDHPIEDREPELTINTFLKDGMVMIQIKDNGIGMPDHVKEKIFDPFFTTKAVGKGTGLGLSIVYTIIIENHKGTLKVDSEENVGTVFQIGLPINQKNRT</sequence>
<dbReference type="InterPro" id="IPR005467">
    <property type="entry name" value="His_kinase_dom"/>
</dbReference>
<dbReference type="OrthoDB" id="9806995at2"/>
<evidence type="ECO:0000313" key="7">
    <source>
        <dbReference type="EMBL" id="AKP50275.1"/>
    </source>
</evidence>
<feature type="transmembrane region" description="Helical" evidence="5">
    <location>
        <begin position="212"/>
        <end position="230"/>
    </location>
</feature>
<dbReference type="Pfam" id="PF02518">
    <property type="entry name" value="HATPase_c"/>
    <property type="match status" value="1"/>
</dbReference>
<dbReference type="SMART" id="SM00388">
    <property type="entry name" value="HisKA"/>
    <property type="match status" value="1"/>
</dbReference>
<gene>
    <name evidence="7" type="ORF">CA2015_0817</name>
</gene>
<evidence type="ECO:0000256" key="1">
    <source>
        <dbReference type="ARBA" id="ARBA00000085"/>
    </source>
</evidence>
<dbReference type="InterPro" id="IPR036890">
    <property type="entry name" value="HATPase_C_sf"/>
</dbReference>
<organism evidence="7 8">
    <name type="scientific">Cyclobacterium amurskyense</name>
    <dbReference type="NCBI Taxonomy" id="320787"/>
    <lineage>
        <taxon>Bacteria</taxon>
        <taxon>Pseudomonadati</taxon>
        <taxon>Bacteroidota</taxon>
        <taxon>Cytophagia</taxon>
        <taxon>Cytophagales</taxon>
        <taxon>Cyclobacteriaceae</taxon>
        <taxon>Cyclobacterium</taxon>
    </lineage>
</organism>
<dbReference type="PRINTS" id="PR00344">
    <property type="entry name" value="BCTRLSENSOR"/>
</dbReference>
<keyword evidence="5" id="KW-0472">Membrane</keyword>
<evidence type="ECO:0000259" key="6">
    <source>
        <dbReference type="PROSITE" id="PS50109"/>
    </source>
</evidence>
<feature type="transmembrane region" description="Helical" evidence="5">
    <location>
        <begin position="364"/>
        <end position="384"/>
    </location>
</feature>
<dbReference type="EMBL" id="CP012040">
    <property type="protein sequence ID" value="AKP50275.1"/>
    <property type="molecule type" value="Genomic_DNA"/>
</dbReference>
<dbReference type="InterPro" id="IPR003594">
    <property type="entry name" value="HATPase_dom"/>
</dbReference>
<dbReference type="SMART" id="SM00387">
    <property type="entry name" value="HATPase_c"/>
    <property type="match status" value="1"/>
</dbReference>
<dbReference type="Pfam" id="PF07695">
    <property type="entry name" value="7TMR-DISM_7TM"/>
    <property type="match status" value="1"/>
</dbReference>
<feature type="transmembrane region" description="Helical" evidence="5">
    <location>
        <begin position="242"/>
        <end position="268"/>
    </location>
</feature>